<protein>
    <recommendedName>
        <fullName evidence="2">mannan endo-1,4-beta-mannosidase</fullName>
        <ecNumber evidence="2">3.2.1.78</ecNumber>
    </recommendedName>
</protein>
<reference evidence="6 7" key="1">
    <citation type="submission" date="2018-10" db="EMBL/GenBank/DDBJ databases">
        <title>Genomic Encyclopedia of Archaeal and Bacterial Type Strains, Phase II (KMG-II): from individual species to whole genera.</title>
        <authorList>
            <person name="Goeker M."/>
        </authorList>
    </citation>
    <scope>NUCLEOTIDE SEQUENCE [LARGE SCALE GENOMIC DNA]</scope>
    <source>
        <strain evidence="6 7">DSM 25230</strain>
    </source>
</reference>
<evidence type="ECO:0000256" key="2">
    <source>
        <dbReference type="ARBA" id="ARBA00012706"/>
    </source>
</evidence>
<comment type="caution">
    <text evidence="6">The sequence shown here is derived from an EMBL/GenBank/DDBJ whole genome shotgun (WGS) entry which is preliminary data.</text>
</comment>
<feature type="domain" description="Glycoside hydrolase family 5" evidence="5">
    <location>
        <begin position="20"/>
        <end position="426"/>
    </location>
</feature>
<dbReference type="AlphaFoldDB" id="A0A495EE42"/>
<keyword evidence="3" id="KW-0378">Hydrolase</keyword>
<name>A0A495EE42_9FLAO</name>
<dbReference type="InterPro" id="IPR017853">
    <property type="entry name" value="GH"/>
</dbReference>
<dbReference type="SUPFAM" id="SSF51445">
    <property type="entry name" value="(Trans)glycosidases"/>
    <property type="match status" value="1"/>
</dbReference>
<dbReference type="EMBL" id="RBIQ01000007">
    <property type="protein sequence ID" value="RKR14921.1"/>
    <property type="molecule type" value="Genomic_DNA"/>
</dbReference>
<dbReference type="RefSeq" id="WP_121064548.1">
    <property type="nucleotide sequence ID" value="NZ_RBIQ01000007.1"/>
</dbReference>
<evidence type="ECO:0000313" key="6">
    <source>
        <dbReference type="EMBL" id="RKR14921.1"/>
    </source>
</evidence>
<sequence>MKKFFNVFLFFYAMTFSFSQDFVKVEGTNFKLKNKSYSFIGTNFWYGFNLGSLGEGGDRSRLIKELDSLQSIGVNNLRIMAASEGPDDAPWRMSPTLQKSPGVYNEELLDGLDFLIAEMGKRNMFAVVCLNNFWHWSGGMSQYVSWANNNRNIPYPPPQEGGDWGTYMKFTSQFYSDDKAIALFNNHVRFILNRENPYTNLRYNQDPTIMSWELGNEPYAMSIPEVYKEWINTTAKLIKGLAPSQLVTIGGEGNTNNSNFTNNNLLLDGNSDYIDYLTIHIWIQNWDWYNPQEPKETFSKALKKAKKYIKEHSKIAKKLNKPLVLEEFGIARDNNNYDPSASIIYRDLYYKKIFEIVLRSIKRGTPLKGANFWAWGGFGRPDVPKAFWKINDDFIGDPPHEAQGWYSVYDKDISTLQIIKLYNELIMFELEEK</sequence>
<evidence type="ECO:0000256" key="1">
    <source>
        <dbReference type="ARBA" id="ARBA00001678"/>
    </source>
</evidence>
<dbReference type="PANTHER" id="PTHR31451:SF40">
    <property type="entry name" value="GLYCOSIDE HYDROLASE FAMILY 5 DOMAIN-CONTAINING PROTEIN"/>
    <property type="match status" value="1"/>
</dbReference>
<evidence type="ECO:0000259" key="5">
    <source>
        <dbReference type="Pfam" id="PF26410"/>
    </source>
</evidence>
<dbReference type="Proteomes" id="UP000269412">
    <property type="component" value="Unassembled WGS sequence"/>
</dbReference>
<dbReference type="GO" id="GO:0005975">
    <property type="term" value="P:carbohydrate metabolic process"/>
    <property type="evidence" value="ECO:0007669"/>
    <property type="project" value="InterPro"/>
</dbReference>
<dbReference type="EC" id="3.2.1.78" evidence="2"/>
<accession>A0A495EE42</accession>
<dbReference type="InterPro" id="IPR045053">
    <property type="entry name" value="MAN-like"/>
</dbReference>
<keyword evidence="4" id="KW-0326">Glycosidase</keyword>
<evidence type="ECO:0000256" key="4">
    <source>
        <dbReference type="ARBA" id="ARBA00023295"/>
    </source>
</evidence>
<dbReference type="OrthoDB" id="9801493at2"/>
<evidence type="ECO:0000256" key="3">
    <source>
        <dbReference type="ARBA" id="ARBA00022801"/>
    </source>
</evidence>
<dbReference type="PANTHER" id="PTHR31451">
    <property type="match status" value="1"/>
</dbReference>
<evidence type="ECO:0000313" key="7">
    <source>
        <dbReference type="Proteomes" id="UP000269412"/>
    </source>
</evidence>
<comment type="catalytic activity">
    <reaction evidence="1">
        <text>Random hydrolysis of (1-&gt;4)-beta-D-mannosidic linkages in mannans, galactomannans and glucomannans.</text>
        <dbReference type="EC" id="3.2.1.78"/>
    </reaction>
</comment>
<dbReference type="Gene3D" id="3.20.20.80">
    <property type="entry name" value="Glycosidases"/>
    <property type="match status" value="1"/>
</dbReference>
<dbReference type="InterPro" id="IPR001547">
    <property type="entry name" value="Glyco_hydro_5"/>
</dbReference>
<gene>
    <name evidence="6" type="ORF">CLV91_1002</name>
</gene>
<keyword evidence="7" id="KW-1185">Reference proteome</keyword>
<organism evidence="6 7">
    <name type="scientific">Maribacter vaceletii</name>
    <dbReference type="NCBI Taxonomy" id="1206816"/>
    <lineage>
        <taxon>Bacteria</taxon>
        <taxon>Pseudomonadati</taxon>
        <taxon>Bacteroidota</taxon>
        <taxon>Flavobacteriia</taxon>
        <taxon>Flavobacteriales</taxon>
        <taxon>Flavobacteriaceae</taxon>
        <taxon>Maribacter</taxon>
    </lineage>
</organism>
<dbReference type="GO" id="GO:0016985">
    <property type="term" value="F:mannan endo-1,4-beta-mannosidase activity"/>
    <property type="evidence" value="ECO:0007669"/>
    <property type="project" value="TreeGrafter"/>
</dbReference>
<dbReference type="Pfam" id="PF26410">
    <property type="entry name" value="GH5_mannosidase"/>
    <property type="match status" value="1"/>
</dbReference>
<proteinExistence type="predicted"/>